<dbReference type="Proteomes" id="UP000006681">
    <property type="component" value="Chromosome"/>
</dbReference>
<keyword evidence="3" id="KW-1185">Reference proteome</keyword>
<reference evidence="2 3" key="1">
    <citation type="journal article" date="2010" name="Stand. Genomic Sci.">
        <title>Complete genome sequence of Vulcanisaeta distributa type strain (IC-017).</title>
        <authorList>
            <person name="Mavromatis K."/>
            <person name="Sikorski J."/>
            <person name="Pabst E."/>
            <person name="Teshima H."/>
            <person name="Lapidus A."/>
            <person name="Lucas S."/>
            <person name="Nolan M."/>
            <person name="Glavina Del Rio T."/>
            <person name="Cheng J.F."/>
            <person name="Bruce D."/>
            <person name="Goodwin L."/>
            <person name="Pitluck S."/>
            <person name="Liolios K."/>
            <person name="Ivanova N."/>
            <person name="Mikhailova N."/>
            <person name="Pati A."/>
            <person name="Chen A."/>
            <person name="Palaniappan K."/>
            <person name="Land M."/>
            <person name="Hauser L."/>
            <person name="Chang Y.J."/>
            <person name="Jeffries C.D."/>
            <person name="Rohde M."/>
            <person name="Spring S."/>
            <person name="Goker M."/>
            <person name="Wirth R."/>
            <person name="Woyke T."/>
            <person name="Bristow J."/>
            <person name="Eisen J.A."/>
            <person name="Markowitz V."/>
            <person name="Hugenholtz P."/>
            <person name="Klenk H.P."/>
            <person name="Kyrpides N.C."/>
        </authorList>
    </citation>
    <scope>NUCLEOTIDE SEQUENCE [LARGE SCALE GENOMIC DNA]</scope>
    <source>
        <strain evidence="3">DSM 14429 / JCM 11212 / NBRC 100878 / IC-017</strain>
    </source>
</reference>
<accession>E1QSD2</accession>
<feature type="transmembrane region" description="Helical" evidence="1">
    <location>
        <begin position="127"/>
        <end position="146"/>
    </location>
</feature>
<dbReference type="KEGG" id="vdi:Vdis_0112"/>
<keyword evidence="1" id="KW-0812">Transmembrane</keyword>
<sequence>MSGCGDCYIVGTVHVMPVNGESLLRIMPCITHVVYEGVRDDITLGWLLRNMRYLPLVIAFKLHFRFTNKLLALLYGFYQLIRRGKFSVGSDVESVEATFGKHVKYVWGDYALTRLLIRLDDYVKPSWIILGVSILLPLVLIALLMITPHGNLIRIIYLALSLLVLLSILLMAMPIRFLADKTLMLRNERAAEVAAELIKSGARVLIVFGKDHVRGIREVLRRKYGIECLEL</sequence>
<keyword evidence="1" id="KW-1133">Transmembrane helix</keyword>
<dbReference type="EMBL" id="CP002100">
    <property type="protein sequence ID" value="ADN49525.1"/>
    <property type="molecule type" value="Genomic_DNA"/>
</dbReference>
<dbReference type="RefSeq" id="WP_013335250.1">
    <property type="nucleotide sequence ID" value="NC_014537.1"/>
</dbReference>
<evidence type="ECO:0000313" key="2">
    <source>
        <dbReference type="EMBL" id="ADN49525.1"/>
    </source>
</evidence>
<name>E1QSD2_VULDI</name>
<dbReference type="GeneID" id="9751028"/>
<protein>
    <submittedName>
        <fullName evidence="2">Uncharacterized protein</fullName>
    </submittedName>
</protein>
<organism evidence="2 3">
    <name type="scientific">Vulcanisaeta distributa (strain DSM 14429 / JCM 11212 / NBRC 100878 / IC-017)</name>
    <dbReference type="NCBI Taxonomy" id="572478"/>
    <lineage>
        <taxon>Archaea</taxon>
        <taxon>Thermoproteota</taxon>
        <taxon>Thermoprotei</taxon>
        <taxon>Thermoproteales</taxon>
        <taxon>Thermoproteaceae</taxon>
        <taxon>Vulcanisaeta</taxon>
    </lineage>
</organism>
<dbReference type="HOGENOM" id="CLU_1197688_0_0_2"/>
<keyword evidence="1" id="KW-0472">Membrane</keyword>
<gene>
    <name evidence="2" type="ordered locus">Vdis_0112</name>
</gene>
<evidence type="ECO:0000256" key="1">
    <source>
        <dbReference type="SAM" id="Phobius"/>
    </source>
</evidence>
<dbReference type="AlphaFoldDB" id="E1QSD2"/>
<reference evidence="3" key="2">
    <citation type="journal article" date="2010" name="Stand. Genomic Sci.">
        <title>Complete genome sequence of Vulcanisaeta distributa type strain (IC-017T).</title>
        <authorList>
            <person name="Mavromatis K."/>
            <person name="Sikorski J."/>
            <person name="Pabst E."/>
            <person name="Teshima H."/>
            <person name="Lapidus A."/>
            <person name="Lucas S."/>
            <person name="Nolan M."/>
            <person name="Glavina Del Rio T."/>
            <person name="Cheng J."/>
            <person name="Bruce D."/>
            <person name="Goodwin L."/>
            <person name="Pitluck S."/>
            <person name="Liolios K."/>
            <person name="Ivanova N."/>
            <person name="Mikhailova N."/>
            <person name="Pati A."/>
            <person name="Chen A."/>
            <person name="Palaniappan K."/>
            <person name="Land M."/>
            <person name="Hauser L."/>
            <person name="Chang Y."/>
            <person name="Jeffries C."/>
            <person name="Rohde M."/>
            <person name="Spring S."/>
            <person name="Goker M."/>
            <person name="Wirth R."/>
            <person name="Woyke T."/>
            <person name="Bristow J."/>
            <person name="Eisen J."/>
            <person name="Markowitz V."/>
            <person name="Hugenholtz P."/>
            <person name="Klenk H."/>
            <person name="Kyrpides N."/>
        </authorList>
    </citation>
    <scope>NUCLEOTIDE SEQUENCE [LARGE SCALE GENOMIC DNA]</scope>
    <source>
        <strain evidence="3">DSM 14429 / JCM 11212 / NBRC 100878 / IC-017</strain>
    </source>
</reference>
<proteinExistence type="predicted"/>
<evidence type="ECO:0000313" key="3">
    <source>
        <dbReference type="Proteomes" id="UP000006681"/>
    </source>
</evidence>
<feature type="transmembrane region" description="Helical" evidence="1">
    <location>
        <begin position="152"/>
        <end position="179"/>
    </location>
</feature>